<feature type="chain" id="PRO_5043475132" evidence="1">
    <location>
        <begin position="16"/>
        <end position="67"/>
    </location>
</feature>
<proteinExistence type="predicted"/>
<evidence type="ECO:0000313" key="3">
    <source>
        <dbReference type="Proteomes" id="UP001489004"/>
    </source>
</evidence>
<feature type="signal peptide" evidence="1">
    <location>
        <begin position="1"/>
        <end position="15"/>
    </location>
</feature>
<name>A0AAW1PHC0_9CHLO</name>
<protein>
    <submittedName>
        <fullName evidence="2">Uncharacterized protein</fullName>
    </submittedName>
</protein>
<evidence type="ECO:0000313" key="2">
    <source>
        <dbReference type="EMBL" id="KAK9808806.1"/>
    </source>
</evidence>
<dbReference type="AlphaFoldDB" id="A0AAW1PHC0"/>
<dbReference type="EMBL" id="JALJOR010000011">
    <property type="protein sequence ID" value="KAK9808806.1"/>
    <property type="molecule type" value="Genomic_DNA"/>
</dbReference>
<sequence>MSWLLLASLATFRSAQFGLPAHRRWKVAHAHNVDLTFQTDLQLVAPLQLLFDLPDLESLDIRQEFMA</sequence>
<evidence type="ECO:0000256" key="1">
    <source>
        <dbReference type="SAM" id="SignalP"/>
    </source>
</evidence>
<dbReference type="Proteomes" id="UP001489004">
    <property type="component" value="Unassembled WGS sequence"/>
</dbReference>
<gene>
    <name evidence="2" type="ORF">WJX72_004062</name>
</gene>
<keyword evidence="3" id="KW-1185">Reference proteome</keyword>
<comment type="caution">
    <text evidence="2">The sequence shown here is derived from an EMBL/GenBank/DDBJ whole genome shotgun (WGS) entry which is preliminary data.</text>
</comment>
<reference evidence="2 3" key="1">
    <citation type="journal article" date="2024" name="Nat. Commun.">
        <title>Phylogenomics reveals the evolutionary origins of lichenization in chlorophyte algae.</title>
        <authorList>
            <person name="Puginier C."/>
            <person name="Libourel C."/>
            <person name="Otte J."/>
            <person name="Skaloud P."/>
            <person name="Haon M."/>
            <person name="Grisel S."/>
            <person name="Petersen M."/>
            <person name="Berrin J.G."/>
            <person name="Delaux P.M."/>
            <person name="Dal Grande F."/>
            <person name="Keller J."/>
        </authorList>
    </citation>
    <scope>NUCLEOTIDE SEQUENCE [LARGE SCALE GENOMIC DNA]</scope>
    <source>
        <strain evidence="2 3">SAG 2043</strain>
    </source>
</reference>
<accession>A0AAW1PHC0</accession>
<keyword evidence="1" id="KW-0732">Signal</keyword>
<organism evidence="2 3">
    <name type="scientific">[Myrmecia] bisecta</name>
    <dbReference type="NCBI Taxonomy" id="41462"/>
    <lineage>
        <taxon>Eukaryota</taxon>
        <taxon>Viridiplantae</taxon>
        <taxon>Chlorophyta</taxon>
        <taxon>core chlorophytes</taxon>
        <taxon>Trebouxiophyceae</taxon>
        <taxon>Trebouxiales</taxon>
        <taxon>Trebouxiaceae</taxon>
        <taxon>Myrmecia</taxon>
    </lineage>
</organism>